<sequence length="118" mass="14289">MELEQQTVQLMEELERLKNIFEENNPPESKKDKEFFEMVKKETAPIYELLAKWEENTLKVVKERKVNVHPQQVTSTRENMELLLLNSYYVDVKRRRYMELNHSIHFILHQLLTELQTG</sequence>
<evidence type="ECO:0000313" key="2">
    <source>
        <dbReference type="Proteomes" id="UP000199474"/>
    </source>
</evidence>
<organism evidence="1 2">
    <name type="scientific">Lentibacillus persicus</name>
    <dbReference type="NCBI Taxonomy" id="640948"/>
    <lineage>
        <taxon>Bacteria</taxon>
        <taxon>Bacillati</taxon>
        <taxon>Bacillota</taxon>
        <taxon>Bacilli</taxon>
        <taxon>Bacillales</taxon>
        <taxon>Bacillaceae</taxon>
        <taxon>Lentibacillus</taxon>
    </lineage>
</organism>
<dbReference type="InterPro" id="IPR023351">
    <property type="entry name" value="YppE-like_sf"/>
</dbReference>
<dbReference type="Pfam" id="PF08807">
    <property type="entry name" value="DUF1798"/>
    <property type="match status" value="1"/>
</dbReference>
<dbReference type="EMBL" id="FOMR01000004">
    <property type="protein sequence ID" value="SFD76783.1"/>
    <property type="molecule type" value="Genomic_DNA"/>
</dbReference>
<dbReference type="SUPFAM" id="SSF140415">
    <property type="entry name" value="YppE-like"/>
    <property type="match status" value="1"/>
</dbReference>
<dbReference type="OrthoDB" id="2691485at2"/>
<dbReference type="AlphaFoldDB" id="A0A1I1V6R9"/>
<protein>
    <recommendedName>
        <fullName evidence="3">DUF1798 family protein</fullName>
    </recommendedName>
</protein>
<proteinExistence type="predicted"/>
<dbReference type="RefSeq" id="WP_090083169.1">
    <property type="nucleotide sequence ID" value="NZ_FOMR01000004.1"/>
</dbReference>
<dbReference type="Proteomes" id="UP000199474">
    <property type="component" value="Unassembled WGS sequence"/>
</dbReference>
<accession>A0A1I1V6R9</accession>
<evidence type="ECO:0000313" key="1">
    <source>
        <dbReference type="EMBL" id="SFD76783.1"/>
    </source>
</evidence>
<reference evidence="2" key="1">
    <citation type="submission" date="2016-10" db="EMBL/GenBank/DDBJ databases">
        <authorList>
            <person name="Varghese N."/>
            <person name="Submissions S."/>
        </authorList>
    </citation>
    <scope>NUCLEOTIDE SEQUENCE [LARGE SCALE GENOMIC DNA]</scope>
    <source>
        <strain evidence="2">DSM 22530</strain>
    </source>
</reference>
<evidence type="ECO:0008006" key="3">
    <source>
        <dbReference type="Google" id="ProtNLM"/>
    </source>
</evidence>
<dbReference type="STRING" id="640948.SAMN05216238_1043"/>
<keyword evidence="2" id="KW-1185">Reference proteome</keyword>
<gene>
    <name evidence="1" type="ORF">SAMN05216238_1043</name>
</gene>
<dbReference type="Gene3D" id="1.20.120.440">
    <property type="entry name" value="YppE-like"/>
    <property type="match status" value="1"/>
</dbReference>
<dbReference type="InterPro" id="IPR014913">
    <property type="entry name" value="YppE-like"/>
</dbReference>
<name>A0A1I1V6R9_9BACI</name>